<gene>
    <name evidence="1" type="ORF">BST10_16575</name>
</gene>
<proteinExistence type="predicted"/>
<evidence type="ECO:0000313" key="2">
    <source>
        <dbReference type="Proteomes" id="UP000192693"/>
    </source>
</evidence>
<reference evidence="1 2" key="1">
    <citation type="submission" date="2016-12" db="EMBL/GenBank/DDBJ databases">
        <title>The new phylogeny of genus Mycobacterium.</title>
        <authorList>
            <person name="Tortoli E."/>
            <person name="Trovato A."/>
            <person name="Cirillo D.M."/>
        </authorList>
    </citation>
    <scope>NUCLEOTIDE SEQUENCE [LARGE SCALE GENOMIC DNA]</scope>
    <source>
        <strain evidence="1 2">DSM 45454</strain>
    </source>
</reference>
<evidence type="ECO:0000313" key="1">
    <source>
        <dbReference type="EMBL" id="OQZ95030.1"/>
    </source>
</evidence>
<dbReference type="Proteomes" id="UP000192693">
    <property type="component" value="Unassembled WGS sequence"/>
</dbReference>
<protein>
    <submittedName>
        <fullName evidence="1">Uncharacterized protein</fullName>
    </submittedName>
</protein>
<keyword evidence="2" id="KW-1185">Reference proteome</keyword>
<name>A0ABX3RMK8_MYCAL</name>
<comment type="caution">
    <text evidence="1">The sequence shown here is derived from an EMBL/GenBank/DDBJ whole genome shotgun (WGS) entry which is preliminary data.</text>
</comment>
<organism evidence="1 2">
    <name type="scientific">Mycolicibacter algericus DSM 45454</name>
    <dbReference type="NCBI Taxonomy" id="723879"/>
    <lineage>
        <taxon>Bacteria</taxon>
        <taxon>Bacillati</taxon>
        <taxon>Actinomycetota</taxon>
        <taxon>Actinomycetes</taxon>
        <taxon>Mycobacteriales</taxon>
        <taxon>Mycobacteriaceae</taxon>
        <taxon>Mycolicibacter</taxon>
    </lineage>
</organism>
<sequence length="65" mass="6962">MTSTIRIASGSTHFQARHPAILASLAMTASALSARTDAHRCLLFPEPITPLESKFRAEPSPMIGV</sequence>
<dbReference type="RefSeq" id="WP_083039116.1">
    <property type="nucleotide sequence ID" value="NZ_JACKSG010000106.1"/>
</dbReference>
<accession>A0ABX3RMK8</accession>
<dbReference type="EMBL" id="MVHC01000021">
    <property type="protein sequence ID" value="OQZ95030.1"/>
    <property type="molecule type" value="Genomic_DNA"/>
</dbReference>